<proteinExistence type="predicted"/>
<dbReference type="Pfam" id="PF14833">
    <property type="entry name" value="NAD_binding_11"/>
    <property type="match status" value="1"/>
</dbReference>
<dbReference type="AlphaFoldDB" id="A0A640VQI9"/>
<dbReference type="InterPro" id="IPR008927">
    <property type="entry name" value="6-PGluconate_DH-like_C_sf"/>
</dbReference>
<evidence type="ECO:0000259" key="1">
    <source>
        <dbReference type="Pfam" id="PF14833"/>
    </source>
</evidence>
<dbReference type="RefSeq" id="WP_159976285.1">
    <property type="nucleotide sequence ID" value="NZ_BLIV01000003.1"/>
</dbReference>
<dbReference type="GO" id="GO:0051287">
    <property type="term" value="F:NAD binding"/>
    <property type="evidence" value="ECO:0007669"/>
    <property type="project" value="InterPro"/>
</dbReference>
<comment type="caution">
    <text evidence="2">The sequence shown here is derived from an EMBL/GenBank/DDBJ whole genome shotgun (WGS) entry which is preliminary data.</text>
</comment>
<gene>
    <name evidence="2" type="ORF">So717_17800</name>
</gene>
<sequence length="147" mass="15512">MKDFDETKPIMTTLGSNDSYMGPSGAGQVTKAVNQVLAGIAFKAIAEATQLALSQCVDAQKTPAALSGERADSVLMQEFMGKMARRDFSPTGRLGNMLKDLNGAMELACTNGLTMPCLKTATSVLESLTARGPGAEDKAALMRQFES</sequence>
<dbReference type="PANTHER" id="PTHR43060:SF15">
    <property type="entry name" value="3-HYDROXYISOBUTYRATE DEHYDROGENASE-LIKE 1, MITOCHONDRIAL-RELATED"/>
    <property type="match status" value="1"/>
</dbReference>
<dbReference type="EMBL" id="BLIV01000003">
    <property type="protein sequence ID" value="GFE50027.1"/>
    <property type="molecule type" value="Genomic_DNA"/>
</dbReference>
<protein>
    <recommendedName>
        <fullName evidence="1">3-hydroxyisobutyrate dehydrogenase-like NAD-binding domain-containing protein</fullName>
    </recommendedName>
</protein>
<dbReference type="OrthoDB" id="9812907at2"/>
<name>A0A640VQI9_9RHOB</name>
<organism evidence="2 3">
    <name type="scientific">Roseobacter cerasinus</name>
    <dbReference type="NCBI Taxonomy" id="2602289"/>
    <lineage>
        <taxon>Bacteria</taxon>
        <taxon>Pseudomonadati</taxon>
        <taxon>Pseudomonadota</taxon>
        <taxon>Alphaproteobacteria</taxon>
        <taxon>Rhodobacterales</taxon>
        <taxon>Roseobacteraceae</taxon>
        <taxon>Roseobacter</taxon>
    </lineage>
</organism>
<feature type="domain" description="3-hydroxyisobutyrate dehydrogenase-like NAD-binding" evidence="1">
    <location>
        <begin position="25"/>
        <end position="143"/>
    </location>
</feature>
<dbReference type="PANTHER" id="PTHR43060">
    <property type="entry name" value="3-HYDROXYISOBUTYRATE DEHYDROGENASE-LIKE 1, MITOCHONDRIAL-RELATED"/>
    <property type="match status" value="1"/>
</dbReference>
<dbReference type="InterPro" id="IPR013328">
    <property type="entry name" value="6PGD_dom2"/>
</dbReference>
<evidence type="ECO:0000313" key="2">
    <source>
        <dbReference type="EMBL" id="GFE50027.1"/>
    </source>
</evidence>
<dbReference type="Gene3D" id="1.10.1040.10">
    <property type="entry name" value="N-(1-d-carboxylethyl)-l-norvaline Dehydrogenase, domain 2"/>
    <property type="match status" value="1"/>
</dbReference>
<accession>A0A640VQI9</accession>
<evidence type="ECO:0000313" key="3">
    <source>
        <dbReference type="Proteomes" id="UP000436522"/>
    </source>
</evidence>
<dbReference type="Proteomes" id="UP000436522">
    <property type="component" value="Unassembled WGS sequence"/>
</dbReference>
<keyword evidence="3" id="KW-1185">Reference proteome</keyword>
<dbReference type="InterPro" id="IPR029154">
    <property type="entry name" value="HIBADH-like_NADP-bd"/>
</dbReference>
<reference evidence="2 3" key="1">
    <citation type="submission" date="2019-12" db="EMBL/GenBank/DDBJ databases">
        <title>Roseobacter cerasinus sp. nov., isolated from seawater around aquaculture.</title>
        <authorList>
            <person name="Muramatsu S."/>
            <person name="Takabe Y."/>
            <person name="Mori K."/>
            <person name="Takaichi S."/>
            <person name="Hanada S."/>
        </authorList>
    </citation>
    <scope>NUCLEOTIDE SEQUENCE [LARGE SCALE GENOMIC DNA]</scope>
    <source>
        <strain evidence="2 3">AI77</strain>
    </source>
</reference>
<dbReference type="SUPFAM" id="SSF48179">
    <property type="entry name" value="6-phosphogluconate dehydrogenase C-terminal domain-like"/>
    <property type="match status" value="1"/>
</dbReference>